<dbReference type="Gene3D" id="3.30.1050.10">
    <property type="entry name" value="SCP2 sterol-binding domain"/>
    <property type="match status" value="1"/>
</dbReference>
<dbReference type="SUPFAM" id="SSF55718">
    <property type="entry name" value="SCP-like"/>
    <property type="match status" value="1"/>
</dbReference>
<evidence type="ECO:0000313" key="3">
    <source>
        <dbReference type="Proteomes" id="UP001279642"/>
    </source>
</evidence>
<reference evidence="2 3" key="1">
    <citation type="journal article" date="2016" name="Antonie Van Leeuwenhoek">
        <title>Dongia soli sp. nov., isolated from soil from Dokdo, Korea.</title>
        <authorList>
            <person name="Kim D.U."/>
            <person name="Lee H."/>
            <person name="Kim H."/>
            <person name="Kim S.G."/>
            <person name="Ka J.O."/>
        </authorList>
    </citation>
    <scope>NUCLEOTIDE SEQUENCE [LARGE SCALE GENOMIC DNA]</scope>
    <source>
        <strain evidence="2 3">D78</strain>
    </source>
</reference>
<sequence>MELAQLTEEMRRRAAQNVQLGYTVKFVLDEGIIFWDGTVHPPAIANEDGGEANTTIAISAENLEKLMAGGLDPTLAYMTGKLKVEGSMGVALKLTSMFAD</sequence>
<accession>A0ABU5ECY2</accession>
<dbReference type="RefSeq" id="WP_320508747.1">
    <property type="nucleotide sequence ID" value="NZ_JAXCLW010000003.1"/>
</dbReference>
<feature type="domain" description="SCP2" evidence="1">
    <location>
        <begin position="23"/>
        <end position="98"/>
    </location>
</feature>
<keyword evidence="3" id="KW-1185">Reference proteome</keyword>
<proteinExistence type="predicted"/>
<evidence type="ECO:0000259" key="1">
    <source>
        <dbReference type="Pfam" id="PF02036"/>
    </source>
</evidence>
<dbReference type="Proteomes" id="UP001279642">
    <property type="component" value="Unassembled WGS sequence"/>
</dbReference>
<protein>
    <submittedName>
        <fullName evidence="2">SCP2 sterol-binding domain-containing protein</fullName>
    </submittedName>
</protein>
<dbReference type="Pfam" id="PF02036">
    <property type="entry name" value="SCP2"/>
    <property type="match status" value="1"/>
</dbReference>
<evidence type="ECO:0000313" key="2">
    <source>
        <dbReference type="EMBL" id="MDY0883674.1"/>
    </source>
</evidence>
<dbReference type="InterPro" id="IPR003033">
    <property type="entry name" value="SCP2_sterol-bd_dom"/>
</dbReference>
<organism evidence="2 3">
    <name type="scientific">Dongia soli</name>
    <dbReference type="NCBI Taxonomy" id="600628"/>
    <lineage>
        <taxon>Bacteria</taxon>
        <taxon>Pseudomonadati</taxon>
        <taxon>Pseudomonadota</taxon>
        <taxon>Alphaproteobacteria</taxon>
        <taxon>Rhodospirillales</taxon>
        <taxon>Dongiaceae</taxon>
        <taxon>Dongia</taxon>
    </lineage>
</organism>
<name>A0ABU5ECY2_9PROT</name>
<dbReference type="EMBL" id="JAXCLW010000003">
    <property type="protein sequence ID" value="MDY0883674.1"/>
    <property type="molecule type" value="Genomic_DNA"/>
</dbReference>
<comment type="caution">
    <text evidence="2">The sequence shown here is derived from an EMBL/GenBank/DDBJ whole genome shotgun (WGS) entry which is preliminary data.</text>
</comment>
<dbReference type="InterPro" id="IPR036527">
    <property type="entry name" value="SCP2_sterol-bd_dom_sf"/>
</dbReference>
<gene>
    <name evidence="2" type="ORF">SMD27_12545</name>
</gene>